<keyword evidence="3" id="KW-1185">Reference proteome</keyword>
<dbReference type="Proteomes" id="UP001610563">
    <property type="component" value="Unassembled WGS sequence"/>
</dbReference>
<keyword evidence="1" id="KW-0472">Membrane</keyword>
<evidence type="ECO:0000313" key="2">
    <source>
        <dbReference type="EMBL" id="KAL2784310.1"/>
    </source>
</evidence>
<comment type="caution">
    <text evidence="2">The sequence shown here is derived from an EMBL/GenBank/DDBJ whole genome shotgun (WGS) entry which is preliminary data.</text>
</comment>
<keyword evidence="1" id="KW-0812">Transmembrane</keyword>
<feature type="transmembrane region" description="Helical" evidence="1">
    <location>
        <begin position="198"/>
        <end position="217"/>
    </location>
</feature>
<feature type="transmembrane region" description="Helical" evidence="1">
    <location>
        <begin position="83"/>
        <end position="105"/>
    </location>
</feature>
<feature type="transmembrane region" description="Helical" evidence="1">
    <location>
        <begin position="42"/>
        <end position="63"/>
    </location>
</feature>
<protein>
    <recommendedName>
        <fullName evidence="4">Integral membrane protein</fullName>
    </recommendedName>
</protein>
<reference evidence="2 3" key="1">
    <citation type="submission" date="2024-07" db="EMBL/GenBank/DDBJ databases">
        <title>Section-level genome sequencing and comparative genomics of Aspergillus sections Usti and Cavernicolus.</title>
        <authorList>
            <consortium name="Lawrence Berkeley National Laboratory"/>
            <person name="Nybo J.L."/>
            <person name="Vesth T.C."/>
            <person name="Theobald S."/>
            <person name="Frisvad J.C."/>
            <person name="Larsen T.O."/>
            <person name="Kjaerboelling I."/>
            <person name="Rothschild-Mancinelli K."/>
            <person name="Lyhne E.K."/>
            <person name="Kogle M.E."/>
            <person name="Barry K."/>
            <person name="Clum A."/>
            <person name="Na H."/>
            <person name="Ledsgaard L."/>
            <person name="Lin J."/>
            <person name="Lipzen A."/>
            <person name="Kuo A."/>
            <person name="Riley R."/>
            <person name="Mondo S."/>
            <person name="Labutti K."/>
            <person name="Haridas S."/>
            <person name="Pangalinan J."/>
            <person name="Salamov A.A."/>
            <person name="Simmons B.A."/>
            <person name="Magnuson J.K."/>
            <person name="Chen J."/>
            <person name="Drula E."/>
            <person name="Henrissat B."/>
            <person name="Wiebenga A."/>
            <person name="Lubbers R.J."/>
            <person name="Gomes A.C."/>
            <person name="Makela M.R."/>
            <person name="Stajich J."/>
            <person name="Grigoriev I.V."/>
            <person name="Mortensen U.H."/>
            <person name="De Vries R.P."/>
            <person name="Baker S.E."/>
            <person name="Andersen M.R."/>
        </authorList>
    </citation>
    <scope>NUCLEOTIDE SEQUENCE [LARGE SCALE GENOMIC DNA]</scope>
    <source>
        <strain evidence="2 3">CBS 209.92</strain>
    </source>
</reference>
<keyword evidence="1" id="KW-1133">Transmembrane helix</keyword>
<evidence type="ECO:0008006" key="4">
    <source>
        <dbReference type="Google" id="ProtNLM"/>
    </source>
</evidence>
<name>A0ABR4FM49_9EURO</name>
<proteinExistence type="predicted"/>
<feature type="transmembrane region" description="Helical" evidence="1">
    <location>
        <begin position="117"/>
        <end position="136"/>
    </location>
</feature>
<sequence length="297" mass="33731">MPAYNEVLNSVRVLLIVLTALSFLPQFYQLHVKKNSLGISPSYVLCNLIVATEQFAILFYLLVSVPEAGGDMFVHKPRTAGDWLNFAQLTTTWVMFLILFILTITYRPAHRENLDHVIIYILYLLITLVPLFLDFIGLTPYFATPSWPENDLRENWAFVHGLFINTLMPAFAFLALFPQMAQIWKHVGDPVNYPGLSVLGLAVQACVFGVTAVSWAWRISYSDGDYGKGDIPWFWSYGWPVVETGIIAGVQAFLVLVAWWRGTVERRERRKLGMDGLENGEEGDAADVWEREPLLPQ</sequence>
<feature type="transmembrane region" description="Helical" evidence="1">
    <location>
        <begin position="237"/>
        <end position="260"/>
    </location>
</feature>
<organism evidence="2 3">
    <name type="scientific">Aspergillus keveii</name>
    <dbReference type="NCBI Taxonomy" id="714993"/>
    <lineage>
        <taxon>Eukaryota</taxon>
        <taxon>Fungi</taxon>
        <taxon>Dikarya</taxon>
        <taxon>Ascomycota</taxon>
        <taxon>Pezizomycotina</taxon>
        <taxon>Eurotiomycetes</taxon>
        <taxon>Eurotiomycetidae</taxon>
        <taxon>Eurotiales</taxon>
        <taxon>Aspergillaceae</taxon>
        <taxon>Aspergillus</taxon>
        <taxon>Aspergillus subgen. Nidulantes</taxon>
    </lineage>
</organism>
<dbReference type="EMBL" id="JBFTWV010000185">
    <property type="protein sequence ID" value="KAL2784310.1"/>
    <property type="molecule type" value="Genomic_DNA"/>
</dbReference>
<accession>A0ABR4FM49</accession>
<evidence type="ECO:0000256" key="1">
    <source>
        <dbReference type="SAM" id="Phobius"/>
    </source>
</evidence>
<feature type="transmembrane region" description="Helical" evidence="1">
    <location>
        <begin position="156"/>
        <end position="177"/>
    </location>
</feature>
<gene>
    <name evidence="2" type="ORF">BJX66DRAFT_344180</name>
</gene>
<feature type="transmembrane region" description="Helical" evidence="1">
    <location>
        <begin position="12"/>
        <end position="30"/>
    </location>
</feature>
<evidence type="ECO:0000313" key="3">
    <source>
        <dbReference type="Proteomes" id="UP001610563"/>
    </source>
</evidence>